<dbReference type="Proteomes" id="UP001348492">
    <property type="component" value="Chromosome"/>
</dbReference>
<reference evidence="2 3" key="1">
    <citation type="journal article" date="2023" name="PLoS ONE">
        <title>Genome-based metabolic and phylogenomic analysis of three Terrisporobacter species.</title>
        <authorList>
            <person name="Boer T."/>
            <person name="Bengelsdorf F.R."/>
            <person name="Bomeke M."/>
            <person name="Daniel R."/>
            <person name="Poehlein A."/>
        </authorList>
    </citation>
    <scope>NUCLEOTIDE SEQUENCE [LARGE SCALE GENOMIC DNA]</scope>
    <source>
        <strain evidence="2 3">DSM 1288</strain>
    </source>
</reference>
<keyword evidence="1" id="KW-1133">Transmembrane helix</keyword>
<proteinExistence type="predicted"/>
<evidence type="ECO:0000313" key="2">
    <source>
        <dbReference type="EMBL" id="WWD83021.1"/>
    </source>
</evidence>
<feature type="transmembrane region" description="Helical" evidence="1">
    <location>
        <begin position="6"/>
        <end position="25"/>
    </location>
</feature>
<protein>
    <submittedName>
        <fullName evidence="2">Uncharacterized protein</fullName>
    </submittedName>
</protein>
<organism evidence="2 3">
    <name type="scientific">Terrisporobacter glycolicus ATCC 14880 = DSM 1288</name>
    <dbReference type="NCBI Taxonomy" id="1121315"/>
    <lineage>
        <taxon>Bacteria</taxon>
        <taxon>Bacillati</taxon>
        <taxon>Bacillota</taxon>
        <taxon>Clostridia</taxon>
        <taxon>Peptostreptococcales</taxon>
        <taxon>Peptostreptococcaceae</taxon>
        <taxon>Terrisporobacter</taxon>
    </lineage>
</organism>
<evidence type="ECO:0000256" key="1">
    <source>
        <dbReference type="SAM" id="Phobius"/>
    </source>
</evidence>
<dbReference type="RefSeq" id="WP_018589475.1">
    <property type="nucleotide sequence ID" value="NZ_CP117523.1"/>
</dbReference>
<accession>A0ABZ2ETA4</accession>
<keyword evidence="3" id="KW-1185">Reference proteome</keyword>
<dbReference type="EMBL" id="CP117523">
    <property type="protein sequence ID" value="WWD83021.1"/>
    <property type="molecule type" value="Genomic_DNA"/>
</dbReference>
<keyword evidence="1" id="KW-0812">Transmembrane</keyword>
<sequence>MSTTVIVIFSLLSLSLVYFLLKVCIQFNRINKLNLLLGMDVTKLYNIDDDHEEDDYYFNYLIKKSAMQLYILSNKKV</sequence>
<evidence type="ECO:0000313" key="3">
    <source>
        <dbReference type="Proteomes" id="UP001348492"/>
    </source>
</evidence>
<gene>
    <name evidence="2" type="ORF">TEGL_14220</name>
</gene>
<name>A0ABZ2ETA4_9FIRM</name>
<keyword evidence="1" id="KW-0472">Membrane</keyword>